<keyword evidence="1" id="KW-1133">Transmembrane helix</keyword>
<name>A0ABN0NZF8_TRELE</name>
<keyword evidence="3" id="KW-1185">Reference proteome</keyword>
<keyword evidence="1" id="KW-0472">Membrane</keyword>
<feature type="transmembrane region" description="Helical" evidence="1">
    <location>
        <begin position="75"/>
        <end position="93"/>
    </location>
</feature>
<organism evidence="2 3">
    <name type="scientific">Treponema lecithinolyticum ATCC 700332</name>
    <dbReference type="NCBI Taxonomy" id="1321815"/>
    <lineage>
        <taxon>Bacteria</taxon>
        <taxon>Pseudomonadati</taxon>
        <taxon>Spirochaetota</taxon>
        <taxon>Spirochaetia</taxon>
        <taxon>Spirochaetales</taxon>
        <taxon>Treponemataceae</taxon>
        <taxon>Treponema</taxon>
    </lineage>
</organism>
<feature type="transmembrane region" description="Helical" evidence="1">
    <location>
        <begin position="114"/>
        <end position="132"/>
    </location>
</feature>
<gene>
    <name evidence="2" type="ORF">HMPREF9193_00923</name>
</gene>
<feature type="transmembrane region" description="Helical" evidence="1">
    <location>
        <begin position="6"/>
        <end position="25"/>
    </location>
</feature>
<feature type="transmembrane region" description="Helical" evidence="1">
    <location>
        <begin position="45"/>
        <end position="63"/>
    </location>
</feature>
<dbReference type="Proteomes" id="UP000016649">
    <property type="component" value="Unassembled WGS sequence"/>
</dbReference>
<reference evidence="2 3" key="1">
    <citation type="submission" date="2013-08" db="EMBL/GenBank/DDBJ databases">
        <authorList>
            <person name="Weinstock G."/>
            <person name="Sodergren E."/>
            <person name="Wylie T."/>
            <person name="Fulton L."/>
            <person name="Fulton R."/>
            <person name="Fronick C."/>
            <person name="O'Laughlin M."/>
            <person name="Godfrey J."/>
            <person name="Miner T."/>
            <person name="Herter B."/>
            <person name="Appelbaum E."/>
            <person name="Cordes M."/>
            <person name="Lek S."/>
            <person name="Wollam A."/>
            <person name="Pepin K.H."/>
            <person name="Palsikar V.B."/>
            <person name="Mitreva M."/>
            <person name="Wilson R.K."/>
        </authorList>
    </citation>
    <scope>NUCLEOTIDE SEQUENCE [LARGE SCALE GENOMIC DNA]</scope>
    <source>
        <strain evidence="2 3">ATCC 700332</strain>
    </source>
</reference>
<comment type="caution">
    <text evidence="2">The sequence shown here is derived from an EMBL/GenBank/DDBJ whole genome shotgun (WGS) entry which is preliminary data.</text>
</comment>
<proteinExistence type="predicted"/>
<dbReference type="EMBL" id="AWVH01000025">
    <property type="protein sequence ID" value="ERJ93454.1"/>
    <property type="molecule type" value="Genomic_DNA"/>
</dbReference>
<protein>
    <submittedName>
        <fullName evidence="2">Uncharacterized protein</fullName>
    </submittedName>
</protein>
<accession>A0ABN0NZF8</accession>
<sequence length="138" mass="14630">MIQFYLLSVVMNVAAGLVLIFTKEVPEDAAQASAAGLSFLETKNFRLALGVLSAFVGIIKLLSVVQGDVPVLGDLVPAVAGIVGGACLLYEYYKVSSTVPVTMPSFFETLFVSGRKYVGIACVAVGTVHFILPRVLFL</sequence>
<dbReference type="RefSeq" id="WP_021687138.1">
    <property type="nucleotide sequence ID" value="NZ_KI260564.1"/>
</dbReference>
<evidence type="ECO:0000313" key="3">
    <source>
        <dbReference type="Proteomes" id="UP000016649"/>
    </source>
</evidence>
<evidence type="ECO:0000313" key="2">
    <source>
        <dbReference type="EMBL" id="ERJ93454.1"/>
    </source>
</evidence>
<keyword evidence="1" id="KW-0812">Transmembrane</keyword>
<evidence type="ECO:0000256" key="1">
    <source>
        <dbReference type="SAM" id="Phobius"/>
    </source>
</evidence>